<dbReference type="PANTHER" id="PTHR24361">
    <property type="entry name" value="MITOGEN-ACTIVATED KINASE KINASE KINASE"/>
    <property type="match status" value="1"/>
</dbReference>
<reference evidence="2" key="1">
    <citation type="submission" date="2022-07" db="EMBL/GenBank/DDBJ databases">
        <title>Genome Sequence of Leucocoprinus birnbaumii.</title>
        <authorList>
            <person name="Buettner E."/>
        </authorList>
    </citation>
    <scope>NUCLEOTIDE SEQUENCE</scope>
    <source>
        <strain evidence="2">VT141</strain>
    </source>
</reference>
<keyword evidence="3" id="KW-1185">Reference proteome</keyword>
<proteinExistence type="predicted"/>
<dbReference type="InterPro" id="IPR053235">
    <property type="entry name" value="Ser_Thr_kinase"/>
</dbReference>
<name>A0AAD5VKH7_9AGAR</name>
<dbReference type="Proteomes" id="UP001213000">
    <property type="component" value="Unassembled WGS sequence"/>
</dbReference>
<dbReference type="Pfam" id="PF00069">
    <property type="entry name" value="Pkinase"/>
    <property type="match status" value="2"/>
</dbReference>
<dbReference type="InterPro" id="IPR011009">
    <property type="entry name" value="Kinase-like_dom_sf"/>
</dbReference>
<protein>
    <recommendedName>
        <fullName evidence="1">Protein kinase domain-containing protein</fullName>
    </recommendedName>
</protein>
<evidence type="ECO:0000313" key="3">
    <source>
        <dbReference type="Proteomes" id="UP001213000"/>
    </source>
</evidence>
<dbReference type="PROSITE" id="PS50011">
    <property type="entry name" value="PROTEIN_KINASE_DOM"/>
    <property type="match status" value="2"/>
</dbReference>
<dbReference type="GO" id="GO:0004674">
    <property type="term" value="F:protein serine/threonine kinase activity"/>
    <property type="evidence" value="ECO:0007669"/>
    <property type="project" value="UniProtKB-KW"/>
</dbReference>
<dbReference type="GO" id="GO:0005524">
    <property type="term" value="F:ATP binding"/>
    <property type="evidence" value="ECO:0007669"/>
    <property type="project" value="UniProtKB-KW"/>
</dbReference>
<dbReference type="InterPro" id="IPR008271">
    <property type="entry name" value="Ser/Thr_kinase_AS"/>
</dbReference>
<evidence type="ECO:0000259" key="1">
    <source>
        <dbReference type="PROSITE" id="PS50011"/>
    </source>
</evidence>
<evidence type="ECO:0000313" key="2">
    <source>
        <dbReference type="EMBL" id="KAJ3562111.1"/>
    </source>
</evidence>
<comment type="caution">
    <text evidence="2">The sequence shown here is derived from an EMBL/GenBank/DDBJ whole genome shotgun (WGS) entry which is preliminary data.</text>
</comment>
<dbReference type="PROSITE" id="PS00108">
    <property type="entry name" value="PROTEIN_KINASE_ST"/>
    <property type="match status" value="1"/>
</dbReference>
<accession>A0AAD5VKH7</accession>
<gene>
    <name evidence="2" type="ORF">NP233_g9779</name>
</gene>
<feature type="domain" description="Protein kinase" evidence="1">
    <location>
        <begin position="137"/>
        <end position="411"/>
    </location>
</feature>
<dbReference type="AlphaFoldDB" id="A0AAD5VKH7"/>
<organism evidence="2 3">
    <name type="scientific">Leucocoprinus birnbaumii</name>
    <dbReference type="NCBI Taxonomy" id="56174"/>
    <lineage>
        <taxon>Eukaryota</taxon>
        <taxon>Fungi</taxon>
        <taxon>Dikarya</taxon>
        <taxon>Basidiomycota</taxon>
        <taxon>Agaricomycotina</taxon>
        <taxon>Agaricomycetes</taxon>
        <taxon>Agaricomycetidae</taxon>
        <taxon>Agaricales</taxon>
        <taxon>Agaricineae</taxon>
        <taxon>Agaricaceae</taxon>
        <taxon>Leucocoprinus</taxon>
    </lineage>
</organism>
<dbReference type="SUPFAM" id="SSF56112">
    <property type="entry name" value="Protein kinase-like (PK-like)"/>
    <property type="match status" value="2"/>
</dbReference>
<dbReference type="InterPro" id="IPR000719">
    <property type="entry name" value="Prot_kinase_dom"/>
</dbReference>
<feature type="domain" description="Protein kinase" evidence="1">
    <location>
        <begin position="1"/>
        <end position="141"/>
    </location>
</feature>
<dbReference type="GO" id="GO:0005737">
    <property type="term" value="C:cytoplasm"/>
    <property type="evidence" value="ECO:0007669"/>
    <property type="project" value="TreeGrafter"/>
</dbReference>
<dbReference type="SMART" id="SM00220">
    <property type="entry name" value="S_TKc"/>
    <property type="match status" value="1"/>
</dbReference>
<sequence length="461" mass="51144">MPLVHDVINGLTYLHDENIIHADLKGVNVLVNCDGEACISDFGLASVFTNNTFGHTDGESMTPGCSYRWLAPESFNASNRRTKASDVWALGGVIYEVLNELDPPNSWFRKHCLIVLYKLSTAFLIYPQCFLLTGITSHESYPVKGGGFADIYRGSSGSQKLCLKVVRIFEESDSKRFLKVVTKEAILWGQLKHPNVVSFYGVYFLGPSPGRVCLVLPWMDNGDLTAYLKTNPLVPRAPFIHDVINGLAYLHDENIIHGDLKGTNVLVNRDGRAGITDFGLATVLTNNTFGHTNGTSVTAGSTYRWLAPELIIGSNRRTKASDLIAILFINPLPPNQILGRKVPFHESQQDYQVFPSLFENKIPTRPQKDVIPAEDYISDEMWAILITLWVKEPSKRPTCPQISAMLLQSQLRMAREGNHGCETSVDISLGSKKGSHPRVDSLKVKQILTELTMGSLSNIQL</sequence>
<dbReference type="Gene3D" id="1.10.510.10">
    <property type="entry name" value="Transferase(Phosphotransferase) domain 1"/>
    <property type="match status" value="2"/>
</dbReference>
<dbReference type="EMBL" id="JANIEX010000911">
    <property type="protein sequence ID" value="KAJ3562111.1"/>
    <property type="molecule type" value="Genomic_DNA"/>
</dbReference>